<dbReference type="SUPFAM" id="SSF54637">
    <property type="entry name" value="Thioesterase/thiol ester dehydrase-isomerase"/>
    <property type="match status" value="1"/>
</dbReference>
<feature type="region of interest" description="Disordered" evidence="1">
    <location>
        <begin position="1"/>
        <end position="22"/>
    </location>
</feature>
<dbReference type="EMBL" id="LATX01002353">
    <property type="protein sequence ID" value="KTB31034.1"/>
    <property type="molecule type" value="Genomic_DNA"/>
</dbReference>
<accession>A0A0W0F3W4</accession>
<dbReference type="eggNOG" id="KOG3328">
    <property type="taxonomic scope" value="Eukaryota"/>
</dbReference>
<dbReference type="InterPro" id="IPR029069">
    <property type="entry name" value="HotDog_dom_sf"/>
</dbReference>
<sequence>MSVALMPPSSPSRPTNPSQVSGNAPDSIKQFLLHSLDAPKRMPVFAPHIHLGLVLSEVSIYPAPEDPLNQQMRVVLRIEVDESMLDLADSVFGGCIAYLIDYCSSLSVAALRTAFLGDSSVNVSQSLAIAYHAQAMCGDKLRIVNTSVISTGGDNGSPPMAMNAKAEVCLASVVLKDEALIVATSGTDMGRNKTSSLGFGNPQFDEAFAEKHSAGEVGETLMIAVAIEGFVDQEIWACIRLYEAQMYSIFKFGA</sequence>
<reference evidence="2 3" key="1">
    <citation type="submission" date="2015-12" db="EMBL/GenBank/DDBJ databases">
        <title>Draft genome sequence of Moniliophthora roreri, the causal agent of frosty pod rot of cacao.</title>
        <authorList>
            <person name="Aime M.C."/>
            <person name="Diaz-Valderrama J.R."/>
            <person name="Kijpornyongpan T."/>
            <person name="Phillips-Mora W."/>
        </authorList>
    </citation>
    <scope>NUCLEOTIDE SEQUENCE [LARGE SCALE GENOMIC DNA]</scope>
    <source>
        <strain evidence="2 3">MCA 2952</strain>
    </source>
</reference>
<gene>
    <name evidence="2" type="ORF">WG66_16397</name>
</gene>
<name>A0A0W0F3W4_MONRR</name>
<dbReference type="Proteomes" id="UP000054988">
    <property type="component" value="Unassembled WGS sequence"/>
</dbReference>
<protein>
    <submittedName>
        <fullName evidence="2">Uncharacterized protein</fullName>
    </submittedName>
</protein>
<evidence type="ECO:0000313" key="2">
    <source>
        <dbReference type="EMBL" id="KTB31034.1"/>
    </source>
</evidence>
<dbReference type="AlphaFoldDB" id="A0A0W0F3W4"/>
<evidence type="ECO:0000256" key="1">
    <source>
        <dbReference type="SAM" id="MobiDB-lite"/>
    </source>
</evidence>
<dbReference type="Gene3D" id="3.10.129.10">
    <property type="entry name" value="Hotdog Thioesterase"/>
    <property type="match status" value="1"/>
</dbReference>
<organism evidence="2 3">
    <name type="scientific">Moniliophthora roreri</name>
    <name type="common">Frosty pod rot fungus</name>
    <name type="synonym">Monilia roreri</name>
    <dbReference type="NCBI Taxonomy" id="221103"/>
    <lineage>
        <taxon>Eukaryota</taxon>
        <taxon>Fungi</taxon>
        <taxon>Dikarya</taxon>
        <taxon>Basidiomycota</taxon>
        <taxon>Agaricomycotina</taxon>
        <taxon>Agaricomycetes</taxon>
        <taxon>Agaricomycetidae</taxon>
        <taxon>Agaricales</taxon>
        <taxon>Marasmiineae</taxon>
        <taxon>Marasmiaceae</taxon>
        <taxon>Moniliophthora</taxon>
    </lineage>
</organism>
<comment type="caution">
    <text evidence="2">The sequence shown here is derived from an EMBL/GenBank/DDBJ whole genome shotgun (WGS) entry which is preliminary data.</text>
</comment>
<proteinExistence type="predicted"/>
<evidence type="ECO:0000313" key="3">
    <source>
        <dbReference type="Proteomes" id="UP000054988"/>
    </source>
</evidence>